<dbReference type="EMBL" id="LXTC01000001">
    <property type="protein sequence ID" value="OBA23466.1"/>
    <property type="molecule type" value="Genomic_DNA"/>
</dbReference>
<evidence type="ECO:0000313" key="2">
    <source>
        <dbReference type="EMBL" id="OBA23466.1"/>
    </source>
</evidence>
<organism evidence="2 3">
    <name type="scientific">Metschnikowia bicuspidata var. bicuspidata NRRL YB-4993</name>
    <dbReference type="NCBI Taxonomy" id="869754"/>
    <lineage>
        <taxon>Eukaryota</taxon>
        <taxon>Fungi</taxon>
        <taxon>Dikarya</taxon>
        <taxon>Ascomycota</taxon>
        <taxon>Saccharomycotina</taxon>
        <taxon>Pichiomycetes</taxon>
        <taxon>Metschnikowiaceae</taxon>
        <taxon>Metschnikowia</taxon>
    </lineage>
</organism>
<feature type="compositionally biased region" description="Basic and acidic residues" evidence="1">
    <location>
        <begin position="25"/>
        <end position="50"/>
    </location>
</feature>
<feature type="compositionally biased region" description="Polar residues" evidence="1">
    <location>
        <begin position="51"/>
        <end position="60"/>
    </location>
</feature>
<evidence type="ECO:0000256" key="1">
    <source>
        <dbReference type="SAM" id="MobiDB-lite"/>
    </source>
</evidence>
<evidence type="ECO:0000313" key="3">
    <source>
        <dbReference type="Proteomes" id="UP000092555"/>
    </source>
</evidence>
<feature type="compositionally biased region" description="Polar residues" evidence="1">
    <location>
        <begin position="67"/>
        <end position="77"/>
    </location>
</feature>
<keyword evidence="3" id="KW-1185">Reference proteome</keyword>
<feature type="region of interest" description="Disordered" evidence="1">
    <location>
        <begin position="25"/>
        <end position="82"/>
    </location>
</feature>
<protein>
    <submittedName>
        <fullName evidence="2">Uncharacterized protein</fullName>
    </submittedName>
</protein>
<name>A0A1A0HHI3_9ASCO</name>
<gene>
    <name evidence="2" type="ORF">METBIDRAFT_9728</name>
</gene>
<dbReference type="AlphaFoldDB" id="A0A1A0HHI3"/>
<dbReference type="Proteomes" id="UP000092555">
    <property type="component" value="Unassembled WGS sequence"/>
</dbReference>
<reference evidence="2 3" key="1">
    <citation type="submission" date="2016-05" db="EMBL/GenBank/DDBJ databases">
        <title>Comparative genomics of biotechnologically important yeasts.</title>
        <authorList>
            <consortium name="DOE Joint Genome Institute"/>
            <person name="Riley R."/>
            <person name="Haridas S."/>
            <person name="Wolfe K.H."/>
            <person name="Lopes M.R."/>
            <person name="Hittinger C.T."/>
            <person name="Goker M."/>
            <person name="Salamov A."/>
            <person name="Wisecaver J."/>
            <person name="Long T.M."/>
            <person name="Aerts A.L."/>
            <person name="Barry K."/>
            <person name="Choi C."/>
            <person name="Clum A."/>
            <person name="Coughlan A.Y."/>
            <person name="Deshpande S."/>
            <person name="Douglass A.P."/>
            <person name="Hanson S.J."/>
            <person name="Klenk H.-P."/>
            <person name="LaButti K."/>
            <person name="Lapidus A."/>
            <person name="Lindquist E."/>
            <person name="Lipzen A."/>
            <person name="Meier-kolthoff J.P."/>
            <person name="Ohm R.A."/>
            <person name="Otillar R.P."/>
            <person name="Pangilinan J."/>
            <person name="Peng Y."/>
            <person name="Rokas A."/>
            <person name="Rosa C.A."/>
            <person name="Scheuner C."/>
            <person name="Sibirny A.A."/>
            <person name="Slot J.C."/>
            <person name="Stielow J.B."/>
            <person name="Sun H."/>
            <person name="Kurtzman C.P."/>
            <person name="Blackwell M."/>
            <person name="Grigoriev I.V."/>
            <person name="Jeffries T.W."/>
        </authorList>
    </citation>
    <scope>NUCLEOTIDE SEQUENCE [LARGE SCALE GENOMIC DNA]</scope>
    <source>
        <strain evidence="2 3">NRRL YB-4993</strain>
    </source>
</reference>
<sequence length="108" mass="12319">MAHIESTQFYNTKCGATEVSAMRVMRAEGDEEGHQSRTRIEVRRQQETKPKQQTTGSEQIQPEKTRPLQKQQKTKTQAPRIGLGVSLWKNTVSIPTNFAVKPSNRPQR</sequence>
<dbReference type="RefSeq" id="XP_018713947.1">
    <property type="nucleotide sequence ID" value="XM_018859449.1"/>
</dbReference>
<accession>A0A1A0HHI3</accession>
<dbReference type="GeneID" id="30032424"/>
<proteinExistence type="predicted"/>
<comment type="caution">
    <text evidence="2">The sequence shown here is derived from an EMBL/GenBank/DDBJ whole genome shotgun (WGS) entry which is preliminary data.</text>
</comment>